<dbReference type="Gene3D" id="2.30.30.400">
    <property type="entry name" value="Rof-like"/>
    <property type="match status" value="1"/>
</dbReference>
<protein>
    <submittedName>
        <fullName evidence="1">Rho-binding antiterminator</fullName>
    </submittedName>
</protein>
<gene>
    <name evidence="1" type="ORF">HZU75_06635</name>
</gene>
<dbReference type="Proteomes" id="UP000510822">
    <property type="component" value="Chromosome"/>
</dbReference>
<sequence>MSNPTTYTPIACAAYDYLEIAAMHREPVQLVLHDGTRLQAVACDVRVREQIEYFVVECAGAVQEIRLDQLVSIESLAQPPRFALIQIS</sequence>
<dbReference type="InterPro" id="IPR023534">
    <property type="entry name" value="Rof/RNase_P-like"/>
</dbReference>
<dbReference type="KEGG" id="cfon:HZU75_06635"/>
<name>A0A7D5V971_9NEIS</name>
<dbReference type="EMBL" id="CP058952">
    <property type="protein sequence ID" value="QLI81231.1"/>
    <property type="molecule type" value="Genomic_DNA"/>
</dbReference>
<dbReference type="InterPro" id="IPR038626">
    <property type="entry name" value="Rof-like_sf"/>
</dbReference>
<accession>A0A7D5V971</accession>
<evidence type="ECO:0000313" key="1">
    <source>
        <dbReference type="EMBL" id="QLI81231.1"/>
    </source>
</evidence>
<dbReference type="SUPFAM" id="SSF101744">
    <property type="entry name" value="Rof/RNase P subunit-like"/>
    <property type="match status" value="1"/>
</dbReference>
<dbReference type="Pfam" id="PF07073">
    <property type="entry name" value="ROF"/>
    <property type="match status" value="1"/>
</dbReference>
<keyword evidence="2" id="KW-1185">Reference proteome</keyword>
<proteinExistence type="predicted"/>
<dbReference type="AlphaFoldDB" id="A0A7D5V971"/>
<dbReference type="RefSeq" id="WP_180308358.1">
    <property type="nucleotide sequence ID" value="NZ_CP058952.1"/>
</dbReference>
<dbReference type="InterPro" id="IPR009778">
    <property type="entry name" value="ROF"/>
</dbReference>
<reference evidence="1 2" key="1">
    <citation type="journal article" date="2016" name="Int. J. Syst. Evol. Microbiol.">
        <title>Chitinibacter fontanus sp. nov., isolated from a spring.</title>
        <authorList>
            <person name="Sheu S.Y."/>
            <person name="Li Y.S."/>
            <person name="Young C.C."/>
            <person name="Chen W.M."/>
        </authorList>
    </citation>
    <scope>NUCLEOTIDE SEQUENCE [LARGE SCALE GENOMIC DNA]</scope>
    <source>
        <strain evidence="1 2">STM-7</strain>
    </source>
</reference>
<evidence type="ECO:0000313" key="2">
    <source>
        <dbReference type="Proteomes" id="UP000510822"/>
    </source>
</evidence>
<organism evidence="1 2">
    <name type="scientific">Chitinibacter fontanus</name>
    <dbReference type="NCBI Taxonomy" id="1737446"/>
    <lineage>
        <taxon>Bacteria</taxon>
        <taxon>Pseudomonadati</taxon>
        <taxon>Pseudomonadota</taxon>
        <taxon>Betaproteobacteria</taxon>
        <taxon>Neisseriales</taxon>
        <taxon>Chitinibacteraceae</taxon>
        <taxon>Chitinibacter</taxon>
    </lineage>
</organism>